<proteinExistence type="predicted"/>
<dbReference type="InterPro" id="IPR023614">
    <property type="entry name" value="Porin_dom_sf"/>
</dbReference>
<protein>
    <recommendedName>
        <fullName evidence="2">Porin</fullName>
    </recommendedName>
</protein>
<evidence type="ECO:0008006" key="2">
    <source>
        <dbReference type="Google" id="ProtNLM"/>
    </source>
</evidence>
<accession>A0A6S6UFT8</accession>
<dbReference type="SUPFAM" id="SSF56935">
    <property type="entry name" value="Porins"/>
    <property type="match status" value="1"/>
</dbReference>
<reference evidence="1" key="1">
    <citation type="submission" date="2020-01" db="EMBL/GenBank/DDBJ databases">
        <authorList>
            <person name="Meier V. D."/>
            <person name="Meier V D."/>
        </authorList>
    </citation>
    <scope>NUCLEOTIDE SEQUENCE</scope>
    <source>
        <strain evidence="1">HLG_WM_MAG_01</strain>
    </source>
</reference>
<gene>
    <name evidence="1" type="ORF">HELGO_WM27394</name>
</gene>
<organism evidence="1">
    <name type="scientific">uncultured Sulfurovum sp</name>
    <dbReference type="NCBI Taxonomy" id="269237"/>
    <lineage>
        <taxon>Bacteria</taxon>
        <taxon>Pseudomonadati</taxon>
        <taxon>Campylobacterota</taxon>
        <taxon>Epsilonproteobacteria</taxon>
        <taxon>Campylobacterales</taxon>
        <taxon>Sulfurovaceae</taxon>
        <taxon>Sulfurovum</taxon>
        <taxon>environmental samples</taxon>
    </lineage>
</organism>
<dbReference type="Gene3D" id="2.40.160.10">
    <property type="entry name" value="Porin"/>
    <property type="match status" value="1"/>
</dbReference>
<sequence>MVLSNYVFIIITIISIKNKREEMKKLTTTLSLVSIFSLGIHASSTLEDRIKALESKNEVLTEEILASQSGGFTLVDTEKSFNGLGPAASKIYFSESPFSIGGYGEMFYANPDNGDDFADIYRFITYIGYKFNDWVILNTEIEYEHGDTSAGGKAVVEFFHLDFLLSDKLNLRVGNLLVPMGITNIRHEPTLFNTIQRAEIERQLIPSTWHENGVLAYGRFDDVGIEYTAGVVNALNVDNNDAKNNDEGSADGWIRSGRIGSNKNGSFSPAFVGRIDYTGINGLVVGASAYHGNGSNLKNPVAGVATDDLTNTMFDIHGRYENGRFKAYGLYTQTNLDSPVSFGVNAVEEANGYYGNVAYDIGSLVGINYQLPVFAQYENYNPVAKTRSGGADESKYARETTTVGVNFWPADQVVVKLDYEMDTIGKGTTTEQEINSVQFGFGFIF</sequence>
<dbReference type="EMBL" id="CACVAS010000166">
    <property type="protein sequence ID" value="CAA6827867.1"/>
    <property type="molecule type" value="Genomic_DNA"/>
</dbReference>
<evidence type="ECO:0000313" key="1">
    <source>
        <dbReference type="EMBL" id="CAA6827867.1"/>
    </source>
</evidence>
<name>A0A6S6UFT8_9BACT</name>
<dbReference type="AlphaFoldDB" id="A0A6S6UFT8"/>